<dbReference type="Proteomes" id="UP000821837">
    <property type="component" value="Unassembled WGS sequence"/>
</dbReference>
<accession>A0A9D4PIC4</accession>
<keyword evidence="2" id="KW-1185">Reference proteome</keyword>
<protein>
    <submittedName>
        <fullName evidence="1">Uncharacterized protein</fullName>
    </submittedName>
</protein>
<evidence type="ECO:0000313" key="2">
    <source>
        <dbReference type="Proteomes" id="UP000821837"/>
    </source>
</evidence>
<name>A0A9D4PIC4_RHISA</name>
<gene>
    <name evidence="1" type="ORF">HPB52_009639</name>
</gene>
<reference evidence="1" key="2">
    <citation type="submission" date="2021-09" db="EMBL/GenBank/DDBJ databases">
        <authorList>
            <person name="Jia N."/>
            <person name="Wang J."/>
            <person name="Shi W."/>
            <person name="Du L."/>
            <person name="Sun Y."/>
            <person name="Zhan W."/>
            <person name="Jiang J."/>
            <person name="Wang Q."/>
            <person name="Zhang B."/>
            <person name="Ji P."/>
            <person name="Sakyi L.B."/>
            <person name="Cui X."/>
            <person name="Yuan T."/>
            <person name="Jiang B."/>
            <person name="Yang W."/>
            <person name="Lam T.T.-Y."/>
            <person name="Chang Q."/>
            <person name="Ding S."/>
            <person name="Wang X."/>
            <person name="Zhu J."/>
            <person name="Ruan X."/>
            <person name="Zhao L."/>
            <person name="Wei J."/>
            <person name="Que T."/>
            <person name="Du C."/>
            <person name="Cheng J."/>
            <person name="Dai P."/>
            <person name="Han X."/>
            <person name="Huang E."/>
            <person name="Gao Y."/>
            <person name="Liu J."/>
            <person name="Shao H."/>
            <person name="Ye R."/>
            <person name="Li L."/>
            <person name="Wei W."/>
            <person name="Wang X."/>
            <person name="Wang C."/>
            <person name="Huo Q."/>
            <person name="Li W."/>
            <person name="Guo W."/>
            <person name="Chen H."/>
            <person name="Chen S."/>
            <person name="Zhou L."/>
            <person name="Zhou L."/>
            <person name="Ni X."/>
            <person name="Tian J."/>
            <person name="Zhou Y."/>
            <person name="Sheng Y."/>
            <person name="Liu T."/>
            <person name="Pan Y."/>
            <person name="Xia L."/>
            <person name="Li J."/>
            <person name="Zhao F."/>
            <person name="Cao W."/>
        </authorList>
    </citation>
    <scope>NUCLEOTIDE SEQUENCE</scope>
    <source>
        <strain evidence="1">Rsan-2018</strain>
        <tissue evidence="1">Larvae</tissue>
    </source>
</reference>
<dbReference type="EMBL" id="JABSTV010001253">
    <property type="protein sequence ID" value="KAH7943635.1"/>
    <property type="molecule type" value="Genomic_DNA"/>
</dbReference>
<sequence>MAQPRSARMYDINSAVPSNLRKQVLANFLSRADYYVQEACELLHLNDQTLWDVIGDRPVKMEPRHLLSRLKDLLTKVLKMASILDFQDFAEPK</sequence>
<dbReference type="AlphaFoldDB" id="A0A9D4PIC4"/>
<dbReference type="VEuPathDB" id="VectorBase:RSAN_057617"/>
<evidence type="ECO:0000313" key="1">
    <source>
        <dbReference type="EMBL" id="KAH7943635.1"/>
    </source>
</evidence>
<reference evidence="1" key="1">
    <citation type="journal article" date="2020" name="Cell">
        <title>Large-Scale Comparative Analyses of Tick Genomes Elucidate Their Genetic Diversity and Vector Capacities.</title>
        <authorList>
            <consortium name="Tick Genome and Microbiome Consortium (TIGMIC)"/>
            <person name="Jia N."/>
            <person name="Wang J."/>
            <person name="Shi W."/>
            <person name="Du L."/>
            <person name="Sun Y."/>
            <person name="Zhan W."/>
            <person name="Jiang J.F."/>
            <person name="Wang Q."/>
            <person name="Zhang B."/>
            <person name="Ji P."/>
            <person name="Bell-Sakyi L."/>
            <person name="Cui X.M."/>
            <person name="Yuan T.T."/>
            <person name="Jiang B.G."/>
            <person name="Yang W.F."/>
            <person name="Lam T.T."/>
            <person name="Chang Q.C."/>
            <person name="Ding S.J."/>
            <person name="Wang X.J."/>
            <person name="Zhu J.G."/>
            <person name="Ruan X.D."/>
            <person name="Zhao L."/>
            <person name="Wei J.T."/>
            <person name="Ye R.Z."/>
            <person name="Que T.C."/>
            <person name="Du C.H."/>
            <person name="Zhou Y.H."/>
            <person name="Cheng J.X."/>
            <person name="Dai P.F."/>
            <person name="Guo W.B."/>
            <person name="Han X.H."/>
            <person name="Huang E.J."/>
            <person name="Li L.F."/>
            <person name="Wei W."/>
            <person name="Gao Y.C."/>
            <person name="Liu J.Z."/>
            <person name="Shao H.Z."/>
            <person name="Wang X."/>
            <person name="Wang C.C."/>
            <person name="Yang T.C."/>
            <person name="Huo Q.B."/>
            <person name="Li W."/>
            <person name="Chen H.Y."/>
            <person name="Chen S.E."/>
            <person name="Zhou L.G."/>
            <person name="Ni X.B."/>
            <person name="Tian J.H."/>
            <person name="Sheng Y."/>
            <person name="Liu T."/>
            <person name="Pan Y.S."/>
            <person name="Xia L.Y."/>
            <person name="Li J."/>
            <person name="Zhao F."/>
            <person name="Cao W.C."/>
        </authorList>
    </citation>
    <scope>NUCLEOTIDE SEQUENCE</scope>
    <source>
        <strain evidence="1">Rsan-2018</strain>
    </source>
</reference>
<comment type="caution">
    <text evidence="1">The sequence shown here is derived from an EMBL/GenBank/DDBJ whole genome shotgun (WGS) entry which is preliminary data.</text>
</comment>
<proteinExistence type="predicted"/>
<organism evidence="1 2">
    <name type="scientific">Rhipicephalus sanguineus</name>
    <name type="common">Brown dog tick</name>
    <name type="synonym">Ixodes sanguineus</name>
    <dbReference type="NCBI Taxonomy" id="34632"/>
    <lineage>
        <taxon>Eukaryota</taxon>
        <taxon>Metazoa</taxon>
        <taxon>Ecdysozoa</taxon>
        <taxon>Arthropoda</taxon>
        <taxon>Chelicerata</taxon>
        <taxon>Arachnida</taxon>
        <taxon>Acari</taxon>
        <taxon>Parasitiformes</taxon>
        <taxon>Ixodida</taxon>
        <taxon>Ixodoidea</taxon>
        <taxon>Ixodidae</taxon>
        <taxon>Rhipicephalinae</taxon>
        <taxon>Rhipicephalus</taxon>
        <taxon>Rhipicephalus</taxon>
    </lineage>
</organism>